<evidence type="ECO:0000256" key="8">
    <source>
        <dbReference type="ARBA" id="ARBA00022782"/>
    </source>
</evidence>
<evidence type="ECO:0000256" key="9">
    <source>
        <dbReference type="ARBA" id="ARBA00022902"/>
    </source>
</evidence>
<feature type="compositionally biased region" description="Low complexity" evidence="18">
    <location>
        <begin position="1129"/>
        <end position="1143"/>
    </location>
</feature>
<evidence type="ECO:0000256" key="19">
    <source>
        <dbReference type="SAM" id="SignalP"/>
    </source>
</evidence>
<feature type="compositionally biased region" description="Basic and acidic residues" evidence="18">
    <location>
        <begin position="577"/>
        <end position="586"/>
    </location>
</feature>
<evidence type="ECO:0000256" key="4">
    <source>
        <dbReference type="ARBA" id="ARBA00022481"/>
    </source>
</evidence>
<feature type="compositionally biased region" description="Low complexity" evidence="18">
    <location>
        <begin position="426"/>
        <end position="436"/>
    </location>
</feature>
<feature type="region of interest" description="Disordered" evidence="18">
    <location>
        <begin position="127"/>
        <end position="251"/>
    </location>
</feature>
<feature type="region of interest" description="Disordered" evidence="18">
    <location>
        <begin position="1757"/>
        <end position="1776"/>
    </location>
</feature>
<evidence type="ECO:0000256" key="5">
    <source>
        <dbReference type="ARBA" id="ARBA00022490"/>
    </source>
</evidence>
<feature type="region of interest" description="Disordered" evidence="18">
    <location>
        <begin position="1129"/>
        <end position="1156"/>
    </location>
</feature>
<feature type="compositionally biased region" description="Polar residues" evidence="18">
    <location>
        <begin position="561"/>
        <end position="570"/>
    </location>
</feature>
<comment type="subunit">
    <text evidence="14">Interacts with tubulin.</text>
</comment>
<evidence type="ECO:0000259" key="20">
    <source>
        <dbReference type="SMART" id="SM00382"/>
    </source>
</evidence>
<feature type="compositionally biased region" description="Polar residues" evidence="18">
    <location>
        <begin position="677"/>
        <end position="700"/>
    </location>
</feature>
<dbReference type="PANTHER" id="PTHR12784:SF3">
    <property type="entry name" value="NEURON NAVIGATOR 1"/>
    <property type="match status" value="1"/>
</dbReference>
<dbReference type="InterPro" id="IPR027417">
    <property type="entry name" value="P-loop_NTPase"/>
</dbReference>
<feature type="compositionally biased region" description="Low complexity" evidence="18">
    <location>
        <begin position="298"/>
        <end position="309"/>
    </location>
</feature>
<feature type="compositionally biased region" description="Basic and acidic residues" evidence="18">
    <location>
        <begin position="25"/>
        <end position="34"/>
    </location>
</feature>
<dbReference type="Pfam" id="PF25408">
    <property type="entry name" value="AAA_lid_NAV1"/>
    <property type="match status" value="1"/>
</dbReference>
<comment type="function">
    <text evidence="13">May be involved in neuronal migration.</text>
</comment>
<evidence type="ECO:0000256" key="12">
    <source>
        <dbReference type="ARBA" id="ARBA00023212"/>
    </source>
</evidence>
<dbReference type="SUPFAM" id="SSF52540">
    <property type="entry name" value="P-loop containing nucleoside triphosphate hydrolases"/>
    <property type="match status" value="1"/>
</dbReference>
<evidence type="ECO:0000256" key="1">
    <source>
        <dbReference type="ARBA" id="ARBA00004245"/>
    </source>
</evidence>
<dbReference type="InterPro" id="IPR057568">
    <property type="entry name" value="CortBP2_NAV1-like_AAA_lid"/>
</dbReference>
<feature type="region of interest" description="Disordered" evidence="18">
    <location>
        <begin position="1715"/>
        <end position="1750"/>
    </location>
</feature>
<feature type="compositionally biased region" description="Low complexity" evidence="18">
    <location>
        <begin position="131"/>
        <end position="144"/>
    </location>
</feature>
<dbReference type="GO" id="GO:0005874">
    <property type="term" value="C:microtubule"/>
    <property type="evidence" value="ECO:0007669"/>
    <property type="project" value="UniProtKB-KW"/>
</dbReference>
<evidence type="ECO:0000313" key="21">
    <source>
        <dbReference type="Ensembl" id="ENSSFAP00005000654.1"/>
    </source>
</evidence>
<feature type="compositionally biased region" description="Basic and acidic residues" evidence="18">
    <location>
        <begin position="768"/>
        <end position="778"/>
    </location>
</feature>
<feature type="compositionally biased region" description="Low complexity" evidence="18">
    <location>
        <begin position="321"/>
        <end position="336"/>
    </location>
</feature>
<dbReference type="Ensembl" id="ENSSFAT00005000683.1">
    <property type="protein sequence ID" value="ENSSFAP00005000654.1"/>
    <property type="gene ID" value="ENSSFAG00005000401.1"/>
</dbReference>
<keyword evidence="3" id="KW-0217">Developmental protein</keyword>
<evidence type="ECO:0000256" key="7">
    <source>
        <dbReference type="ARBA" id="ARBA00022701"/>
    </source>
</evidence>
<dbReference type="GO" id="GO:0001764">
    <property type="term" value="P:neuron migration"/>
    <property type="evidence" value="ECO:0007669"/>
    <property type="project" value="TreeGrafter"/>
</dbReference>
<keyword evidence="19" id="KW-0732">Signal</keyword>
<keyword evidence="7" id="KW-0493">Microtubule</keyword>
<dbReference type="GO" id="GO:0043194">
    <property type="term" value="C:axon initial segment"/>
    <property type="evidence" value="ECO:0007669"/>
    <property type="project" value="TreeGrafter"/>
</dbReference>
<dbReference type="CDD" id="cd00009">
    <property type="entry name" value="AAA"/>
    <property type="match status" value="1"/>
</dbReference>
<feature type="compositionally biased region" description="Basic and acidic residues" evidence="18">
    <location>
        <begin position="1764"/>
        <end position="1776"/>
    </location>
</feature>
<feature type="region of interest" description="Disordered" evidence="18">
    <location>
        <begin position="924"/>
        <end position="992"/>
    </location>
</feature>
<evidence type="ECO:0000256" key="14">
    <source>
        <dbReference type="ARBA" id="ARBA00064590"/>
    </source>
</evidence>
<feature type="region of interest" description="Disordered" evidence="18">
    <location>
        <begin position="1185"/>
        <end position="1209"/>
    </location>
</feature>
<evidence type="ECO:0000256" key="16">
    <source>
        <dbReference type="ARBA" id="ARBA00080430"/>
    </source>
</evidence>
<dbReference type="PANTHER" id="PTHR12784">
    <property type="entry name" value="STEERIN"/>
    <property type="match status" value="1"/>
</dbReference>
<feature type="compositionally biased region" description="Basic and acidic residues" evidence="18">
    <location>
        <begin position="597"/>
        <end position="607"/>
    </location>
</feature>
<sequence>MNLYCLSCVLHFLLRHSKASLNEAKMTEGGREDVSGGGGEGEAMERMDSTKAYGQADGKGVGMAAKRAKSGVPQSTQRGELKVYRAGSSEGRLPVPSNLRKQRSMTNLAVLTDAEKKLHLYEPKWCDDMAKPGAGQTKTGKPKTAGGGSSAGGGAPLSRNLSKSEHSLFQGKPKPFSPLAAPSALSKQSRIPRGPYAEVKPLSKASEDGKSDDEILSSKAKAQAKKTGAGAGGDSSSKGQGEEGGDKPFLKVDPELVVTVLGDLEQLLFSQMLDPESQRKRTVQNVLDLRQNLEDTMSSLRGSQLSHSSNVGYDSDETNARSISSMSNRSSPLSWRHGQSSPRLQAGEAPSSTGGGYQGGKSGSQYTAQTMPARCSSRLSSTSRIELIEGLDVDDADLKSGYLSDSDLLGKSLPDDDDDNLANGWDESSSISSGLSDGDGDGSENLSSEEFNASSSLNSLPSTPLGSRRNSSAMLRTDAEKRSLVESGLSWYSEDGKASHKLHSSSYETGSLKTDAPSKWRKRPPGLNEDFGVKGDLKKPQSLGQPGSFKKGRNPPVGVTSPITHTSQSMLKVVAPKSEKPLDKSKMSIKTAGLQRSRSDAGRDHHHGEHRKPPSGLIKPSAGASFGYKKPPTATGTATVMTAGGATISSGSATVGKTPKSSGIPVKPVGGGIPSGRKNSFDASSEQSFLGPNARNSIQYRSLPRPAKSSTLSVIGRPASRPISSTMDSSLLSLKPVPMASTGPRVKEPSSCSAKMTNRTSSGPVNQTDREKEKERAKAKAVGGDMDCGALKAEDAQSESSGEPAVKLHGLRMLNTKSLGRPPSLAHLDKVNSNSLDSCVTIQDLPPKVPPYSKLQDLAGSHTAARLTPSPAPILHIDSASSYTGESLSLSGSPMLYPKLTGMHRSMESLPLQMSVPSSARFVATDTPNKEERTTGTWGAGSRTSLTHSERQVSENLRKPGRRHSHTISSMTESDSPPQLPSPTRPLLPSSSKTPLTNFQCSSSICFLCSPCSYCSQMESVLFPQQIRKLRRELESSQEKVANLTMQLSANANLVAAFEQSLALMTARLQTLSVSSEQKDSELNELKDTIEILKVKNTEAQEIIQGALSNPDITPKELLINRQNSSESISSLASTTSHSSVGSLKEQEAKKKKKKSWLRSSFNKAFSKKGSKSSGPYADIEEIATPESSAPSSPKVHHDGENPSGAMKSSTSIVTPYLLYVLRLCEEEDVPDDKVVTELRSELWEKERKLTDIRLEALSSAHQLEQLQDAMTNMQRTVENLKAENDQLKTGTLSPCPSPARLQRGDCASLCFQSRLRFPECFLSSAHRTFALCQQDVKQQDFFIGTVRVNGRMDWVMLDSAVSQAFKVYIAKVDPTSSLGLSTDSIYSYSMGHIKRVLGGDAPETQPSRCMSRGPGGITVALKGLKEKCVDSLVFETLIPKPMMQHYISLLLKHRRLILSGPSGTGKTYLASRLAEYLVDRSAREVTDSIVVTFNMHRQSCKDLQLYLSNLANQIDRETTTSEIPLVVILDDVHDPAALSELVNGALTCKYHKCPYIIGTSNQPVKMIANHGLHLSFRMVTFSNNVEPANGFLVRYLHRKMMESEDERNLTNEDLIRVLDWVPKLWYHLHAFLEKHSTSDFLIGPCFFLSCPVTVDEFRSWFIDLWNHSIIPYLQEGAKDGIKVHGQKAVWEDPVEWVRGTLPWPSAQQDQAKLFHLPPPSIGSSSPCQPSEERPHKETPPSSMESDPLMAMLLKLQEAANHIESPDKEDPALPKL</sequence>
<feature type="region of interest" description="Disordered" evidence="18">
    <location>
        <begin position="298"/>
        <end position="380"/>
    </location>
</feature>
<proteinExistence type="inferred from homology"/>
<keyword evidence="4" id="KW-0488">Methylation</keyword>
<keyword evidence="6" id="KW-0597">Phosphoprotein</keyword>
<evidence type="ECO:0000256" key="10">
    <source>
        <dbReference type="ARBA" id="ARBA00022990"/>
    </source>
</evidence>
<dbReference type="Gene3D" id="3.40.50.300">
    <property type="entry name" value="P-loop containing nucleotide triphosphate hydrolases"/>
    <property type="match status" value="1"/>
</dbReference>
<keyword evidence="11 17" id="KW-0175">Coiled coil</keyword>
<dbReference type="InterPro" id="IPR039041">
    <property type="entry name" value="Nav/unc-53"/>
</dbReference>
<keyword evidence="5" id="KW-0963">Cytoplasm</keyword>
<feature type="region of interest" description="Disordered" evidence="18">
    <location>
        <begin position="649"/>
        <end position="782"/>
    </location>
</feature>
<feature type="chain" id="PRO_5025473958" description="Neuron navigator 1" evidence="19">
    <location>
        <begin position="20"/>
        <end position="1776"/>
    </location>
</feature>
<feature type="compositionally biased region" description="Polar residues" evidence="18">
    <location>
        <begin position="750"/>
        <end position="767"/>
    </location>
</feature>
<feature type="compositionally biased region" description="Gly residues" evidence="18">
    <location>
        <begin position="353"/>
        <end position="362"/>
    </location>
</feature>
<feature type="compositionally biased region" description="Basic and acidic residues" evidence="18">
    <location>
        <begin position="240"/>
        <end position="251"/>
    </location>
</feature>
<feature type="compositionally biased region" description="Low complexity" evidence="18">
    <location>
        <begin position="217"/>
        <end position="239"/>
    </location>
</feature>
<keyword evidence="22" id="KW-1185">Reference proteome</keyword>
<feature type="coiled-coil region" evidence="17">
    <location>
        <begin position="1264"/>
        <end position="1291"/>
    </location>
</feature>
<comment type="similarity">
    <text evidence="2">Belongs to the Nav/unc-53 family.</text>
</comment>
<evidence type="ECO:0000313" key="22">
    <source>
        <dbReference type="Proteomes" id="UP000472267"/>
    </source>
</evidence>
<dbReference type="Proteomes" id="UP000472267">
    <property type="component" value="Chromosome 5"/>
</dbReference>
<feature type="domain" description="AAA+ ATPase" evidence="20">
    <location>
        <begin position="1453"/>
        <end position="1585"/>
    </location>
</feature>
<protein>
    <recommendedName>
        <fullName evidence="15">Neuron navigator 1</fullName>
    </recommendedName>
    <alternativeName>
        <fullName evidence="16">Pore membrane and/or filament-interacting-like protein 3</fullName>
    </alternativeName>
</protein>
<keyword evidence="10" id="KW-0007">Acetylation</keyword>
<feature type="compositionally biased region" description="Low complexity" evidence="18">
    <location>
        <begin position="443"/>
        <end position="467"/>
    </location>
</feature>
<reference evidence="21" key="2">
    <citation type="submission" date="2025-08" db="UniProtKB">
        <authorList>
            <consortium name="Ensembl"/>
        </authorList>
    </citation>
    <scope>IDENTIFICATION</scope>
</reference>
<accession>A0A672FQ11</accession>
<feature type="coiled-coil region" evidence="17">
    <location>
        <begin position="1076"/>
        <end position="1103"/>
    </location>
</feature>
<evidence type="ECO:0000256" key="17">
    <source>
        <dbReference type="SAM" id="Coils"/>
    </source>
</evidence>
<evidence type="ECO:0000256" key="13">
    <source>
        <dbReference type="ARBA" id="ARBA00059345"/>
    </source>
</evidence>
<feature type="signal peptide" evidence="19">
    <location>
        <begin position="1"/>
        <end position="19"/>
    </location>
</feature>
<evidence type="ECO:0000256" key="3">
    <source>
        <dbReference type="ARBA" id="ARBA00022473"/>
    </source>
</evidence>
<dbReference type="Pfam" id="PF23092">
    <property type="entry name" value="Ubiquitin_6"/>
    <property type="match status" value="1"/>
</dbReference>
<feature type="region of interest" description="Disordered" evidence="18">
    <location>
        <begin position="495"/>
        <end position="630"/>
    </location>
</feature>
<evidence type="ECO:0000256" key="6">
    <source>
        <dbReference type="ARBA" id="ARBA00022553"/>
    </source>
</evidence>
<feature type="compositionally biased region" description="Gly residues" evidence="18">
    <location>
        <begin position="145"/>
        <end position="155"/>
    </location>
</feature>
<dbReference type="FunFam" id="3.40.50.300:FF:000409">
    <property type="entry name" value="Neuron navigator 1"/>
    <property type="match status" value="1"/>
</dbReference>
<reference evidence="21" key="3">
    <citation type="submission" date="2025-09" db="UniProtKB">
        <authorList>
            <consortium name="Ensembl"/>
        </authorList>
    </citation>
    <scope>IDENTIFICATION</scope>
</reference>
<dbReference type="GO" id="GO:0001578">
    <property type="term" value="P:microtubule bundle formation"/>
    <property type="evidence" value="ECO:0007669"/>
    <property type="project" value="TreeGrafter"/>
</dbReference>
<feature type="region of interest" description="Disordered" evidence="18">
    <location>
        <begin position="24"/>
        <end position="46"/>
    </location>
</feature>
<evidence type="ECO:0000256" key="2">
    <source>
        <dbReference type="ARBA" id="ARBA00006255"/>
    </source>
</evidence>
<feature type="compositionally biased region" description="Polar residues" evidence="18">
    <location>
        <begin position="722"/>
        <end position="732"/>
    </location>
</feature>
<dbReference type="InterPro" id="IPR003593">
    <property type="entry name" value="AAA+_ATPase"/>
</dbReference>
<evidence type="ECO:0000256" key="11">
    <source>
        <dbReference type="ARBA" id="ARBA00023054"/>
    </source>
</evidence>
<comment type="subcellular location">
    <subcellularLocation>
        <location evidence="1">Cytoplasm</location>
        <location evidence="1">Cytoskeleton</location>
    </subcellularLocation>
</comment>
<feature type="region of interest" description="Disordered" evidence="18">
    <location>
        <begin position="407"/>
        <end position="480"/>
    </location>
</feature>
<keyword evidence="9" id="KW-0524">Neurogenesis</keyword>
<dbReference type="InterPro" id="IPR057126">
    <property type="entry name" value="NAV1-like_ubiquitin-like"/>
</dbReference>
<evidence type="ECO:0000256" key="15">
    <source>
        <dbReference type="ARBA" id="ARBA00067341"/>
    </source>
</evidence>
<keyword evidence="12" id="KW-0206">Cytoskeleton</keyword>
<evidence type="ECO:0000256" key="18">
    <source>
        <dbReference type="SAM" id="MobiDB-lite"/>
    </source>
</evidence>
<name>A0A672FQ11_SALFA</name>
<keyword evidence="8" id="KW-0221">Differentiation</keyword>
<gene>
    <name evidence="21" type="primary">nav1b</name>
</gene>
<dbReference type="SMART" id="SM00382">
    <property type="entry name" value="AAA"/>
    <property type="match status" value="1"/>
</dbReference>
<organism evidence="21 22">
    <name type="scientific">Salarias fasciatus</name>
    <name type="common">Jewelled blenny</name>
    <name type="synonym">Blennius fasciatus</name>
    <dbReference type="NCBI Taxonomy" id="181472"/>
    <lineage>
        <taxon>Eukaryota</taxon>
        <taxon>Metazoa</taxon>
        <taxon>Chordata</taxon>
        <taxon>Craniata</taxon>
        <taxon>Vertebrata</taxon>
        <taxon>Euteleostomi</taxon>
        <taxon>Actinopterygii</taxon>
        <taxon>Neopterygii</taxon>
        <taxon>Teleostei</taxon>
        <taxon>Neoteleostei</taxon>
        <taxon>Acanthomorphata</taxon>
        <taxon>Ovalentaria</taxon>
        <taxon>Blenniimorphae</taxon>
        <taxon>Blenniiformes</taxon>
        <taxon>Blennioidei</taxon>
        <taxon>Blenniidae</taxon>
        <taxon>Salariinae</taxon>
        <taxon>Salarias</taxon>
    </lineage>
</organism>
<feature type="compositionally biased region" description="Basic and acidic residues" evidence="18">
    <location>
        <begin position="948"/>
        <end position="958"/>
    </location>
</feature>
<reference evidence="21" key="1">
    <citation type="submission" date="2019-06" db="EMBL/GenBank/DDBJ databases">
        <authorList>
            <consortium name="Wellcome Sanger Institute Data Sharing"/>
        </authorList>
    </citation>
    <scope>NUCLEOTIDE SEQUENCE [LARGE SCALE GENOMIC DNA]</scope>
</reference>